<evidence type="ECO:0008006" key="3">
    <source>
        <dbReference type="Google" id="ProtNLM"/>
    </source>
</evidence>
<dbReference type="SUPFAM" id="SSF53901">
    <property type="entry name" value="Thiolase-like"/>
    <property type="match status" value="1"/>
</dbReference>
<dbReference type="Proteomes" id="UP000011223">
    <property type="component" value="Unassembled WGS sequence"/>
</dbReference>
<proteinExistence type="predicted"/>
<dbReference type="eggNOG" id="COG0332">
    <property type="taxonomic scope" value="Bacteria"/>
</dbReference>
<keyword evidence="2" id="KW-1185">Reference proteome</keyword>
<gene>
    <name evidence="1" type="ORF">D515_04854</name>
</gene>
<dbReference type="EMBL" id="ANFM02000009">
    <property type="protein sequence ID" value="EOD80875.1"/>
    <property type="molecule type" value="Genomic_DNA"/>
</dbReference>
<dbReference type="InterPro" id="IPR016039">
    <property type="entry name" value="Thiolase-like"/>
</dbReference>
<dbReference type="GO" id="GO:0016746">
    <property type="term" value="F:acyltransferase activity"/>
    <property type="evidence" value="ECO:0007669"/>
    <property type="project" value="InterPro"/>
</dbReference>
<comment type="caution">
    <text evidence="1">The sequence shown here is derived from an EMBL/GenBank/DDBJ whole genome shotgun (WGS) entry which is preliminary data.</text>
</comment>
<name>R1IZS1_9GAMM</name>
<dbReference type="AlphaFoldDB" id="R1IZS1"/>
<dbReference type="Gene3D" id="3.40.47.10">
    <property type="match status" value="1"/>
</dbReference>
<sequence>MTHLNYWSDTAELREPVETTLSELGYDNGYVGIIKKIFRISQTPVSRKSPSQYLFQDDFCHQPALKGSTYLAYTHTGQEVYPFGQSCLRKLNRVSEGKGALFGSTASNCASTFKVIDLYRRRQQESKQVIVTCDTGFTSILKDIPGSTVTGDARSAVSLDATSGNYQFVDYQSQVYPAHFGGAWEESDSHSVYEKTYKDRIVALIESALAAINTNPEARIAVVPHNVNVYTWNAIEKKLANPQLTFFTGGVSDHGHCYGSDAFINLKLLEQLTVSDDADFAHAPDFFLCVTAGVGGFFSSVTLKRNEADKEFFHD</sequence>
<reference evidence="1 2" key="1">
    <citation type="journal article" date="2014" name="PLoS ONE">
        <title>Grimontia indica AK16(T), sp. nov., Isolated from a Seawater Sample Reports the Presence of Pathogenic Genes Similar to Vibrio Genus.</title>
        <authorList>
            <person name="Singh A."/>
            <person name="Vaidya B."/>
            <person name="Khatri I."/>
            <person name="Srinivas T.N."/>
            <person name="Subramanian S."/>
            <person name="Korpole S."/>
            <person name="Pinnaka A.K."/>
        </authorList>
    </citation>
    <scope>NUCLEOTIDE SEQUENCE [LARGE SCALE GENOMIC DNA]</scope>
    <source>
        <strain evidence="1 2">AK16</strain>
    </source>
</reference>
<evidence type="ECO:0000313" key="2">
    <source>
        <dbReference type="Proteomes" id="UP000011223"/>
    </source>
</evidence>
<dbReference type="RefSeq" id="WP_002536624.1">
    <property type="nucleotide sequence ID" value="NZ_ANFM02000009.1"/>
</dbReference>
<accession>R1IZS1</accession>
<evidence type="ECO:0000313" key="1">
    <source>
        <dbReference type="EMBL" id="EOD80875.1"/>
    </source>
</evidence>
<organism evidence="1 2">
    <name type="scientific">Grimontia indica</name>
    <dbReference type="NCBI Taxonomy" id="1056512"/>
    <lineage>
        <taxon>Bacteria</taxon>
        <taxon>Pseudomonadati</taxon>
        <taxon>Pseudomonadota</taxon>
        <taxon>Gammaproteobacteria</taxon>
        <taxon>Vibrionales</taxon>
        <taxon>Vibrionaceae</taxon>
        <taxon>Grimontia</taxon>
    </lineage>
</organism>
<protein>
    <recommendedName>
        <fullName evidence="3">Beta-ketoacyl-[acyl-carrier-protein] synthase III C-terminal domain-containing protein</fullName>
    </recommendedName>
</protein>